<reference evidence="3 4" key="1">
    <citation type="submission" date="2017-02" db="EMBL/GenBank/DDBJ databases">
        <authorList>
            <person name="Peterson S.W."/>
        </authorList>
    </citation>
    <scope>NUCLEOTIDE SEQUENCE [LARGE SCALE GENOMIC DNA]</scope>
    <source>
        <strain evidence="3 4">ATCC 49788</strain>
    </source>
</reference>
<accession>A0A1T4WS68</accession>
<evidence type="ECO:0000313" key="3">
    <source>
        <dbReference type="EMBL" id="SKA79698.1"/>
    </source>
</evidence>
<evidence type="ECO:0000313" key="4">
    <source>
        <dbReference type="Proteomes" id="UP000190460"/>
    </source>
</evidence>
<proteinExistence type="predicted"/>
<gene>
    <name evidence="3" type="ORF">SAMN02745130_02053</name>
</gene>
<dbReference type="GO" id="GO:0043164">
    <property type="term" value="P:Gram-negative-bacterium-type cell wall biogenesis"/>
    <property type="evidence" value="ECO:0007669"/>
    <property type="project" value="TreeGrafter"/>
</dbReference>
<dbReference type="PANTHER" id="PTHR30336:SF4">
    <property type="entry name" value="ENVELOPE BIOGENESIS FACTOR ELYC"/>
    <property type="match status" value="1"/>
</dbReference>
<feature type="transmembrane region" description="Helical" evidence="1">
    <location>
        <begin position="12"/>
        <end position="30"/>
    </location>
</feature>
<dbReference type="GO" id="GO:0005886">
    <property type="term" value="C:plasma membrane"/>
    <property type="evidence" value="ECO:0007669"/>
    <property type="project" value="TreeGrafter"/>
</dbReference>
<keyword evidence="1" id="KW-1133">Transmembrane helix</keyword>
<dbReference type="EMBL" id="FUYB01000008">
    <property type="protein sequence ID" value="SKA79698.1"/>
    <property type="molecule type" value="Genomic_DNA"/>
</dbReference>
<evidence type="ECO:0000256" key="1">
    <source>
        <dbReference type="SAM" id="Phobius"/>
    </source>
</evidence>
<dbReference type="InterPro" id="IPR051599">
    <property type="entry name" value="Cell_Envelope_Assoc"/>
</dbReference>
<feature type="domain" description="DUF218" evidence="2">
    <location>
        <begin position="82"/>
        <end position="247"/>
    </location>
</feature>
<keyword evidence="1" id="KW-0812">Transmembrane</keyword>
<organism evidence="3 4">
    <name type="scientific">Thiothrix eikelboomii</name>
    <dbReference type="NCBI Taxonomy" id="92487"/>
    <lineage>
        <taxon>Bacteria</taxon>
        <taxon>Pseudomonadati</taxon>
        <taxon>Pseudomonadota</taxon>
        <taxon>Gammaproteobacteria</taxon>
        <taxon>Thiotrichales</taxon>
        <taxon>Thiotrichaceae</taxon>
        <taxon>Thiothrix</taxon>
    </lineage>
</organism>
<dbReference type="Proteomes" id="UP000190460">
    <property type="component" value="Unassembled WGS sequence"/>
</dbReference>
<evidence type="ECO:0000259" key="2">
    <source>
        <dbReference type="Pfam" id="PF02698"/>
    </source>
</evidence>
<dbReference type="AlphaFoldDB" id="A0A1T4WS68"/>
<dbReference type="PANTHER" id="PTHR30336">
    <property type="entry name" value="INNER MEMBRANE PROTEIN, PROBABLE PERMEASE"/>
    <property type="match status" value="1"/>
</dbReference>
<dbReference type="RefSeq" id="WP_078922514.1">
    <property type="nucleotide sequence ID" value="NZ_FUYB01000008.1"/>
</dbReference>
<feature type="transmembrane region" description="Helical" evidence="1">
    <location>
        <begin position="37"/>
        <end position="61"/>
    </location>
</feature>
<keyword evidence="1" id="KW-0472">Membrane</keyword>
<dbReference type="InterPro" id="IPR014729">
    <property type="entry name" value="Rossmann-like_a/b/a_fold"/>
</dbReference>
<name>A0A1T4WS68_9GAMM</name>
<dbReference type="OrthoDB" id="9809813at2"/>
<dbReference type="Pfam" id="PF02698">
    <property type="entry name" value="DUF218"/>
    <property type="match status" value="1"/>
</dbReference>
<protein>
    <submittedName>
        <fullName evidence="3">Uncharacterized SAM-binding protein YcdF, DUF218 family</fullName>
    </submittedName>
</protein>
<dbReference type="GO" id="GO:0000270">
    <property type="term" value="P:peptidoglycan metabolic process"/>
    <property type="evidence" value="ECO:0007669"/>
    <property type="project" value="TreeGrafter"/>
</dbReference>
<dbReference type="CDD" id="cd06259">
    <property type="entry name" value="YdcF-like"/>
    <property type="match status" value="1"/>
</dbReference>
<keyword evidence="4" id="KW-1185">Reference proteome</keyword>
<dbReference type="InterPro" id="IPR003848">
    <property type="entry name" value="DUF218"/>
</dbReference>
<dbReference type="Gene3D" id="3.40.50.620">
    <property type="entry name" value="HUPs"/>
    <property type="match status" value="1"/>
</dbReference>
<sequence length="258" mass="29080">MDNALLNRSLEFLFLPPGQLLVLALLAVFWRKRKMLVCTLMTVAVLQVLILSLPLTASGLLGKLEKQYPPRFELWKHDPVPQAIVVLGSGRNLNVPEYAGGESTSLAGIERLRYAALLHRATGLPILVTGGSPLAEARSEAELMRDVLQDEFHVPVKWLETQSHTTWQNAQFTDELLAAEGIQSAWLVTQAWHMPRSLYAFRQQKLQYLPASVSYSGVIQWSDHYMKFIPQATALVRSQIALHEWLGLAWYALRAKLQ</sequence>